<evidence type="ECO:0000313" key="1">
    <source>
        <dbReference type="EMBL" id="KAG6637571.1"/>
    </source>
</evidence>
<name>A0A8T1P6Z5_CARIL</name>
<dbReference type="AlphaFoldDB" id="A0A8T1P6Z5"/>
<keyword evidence="2" id="KW-1185">Reference proteome</keyword>
<proteinExistence type="predicted"/>
<sequence>MKGSAELEPFGSFEAEKCRFLSALVRLNSFNKKAKACPFYVCRTKQCYRERWKCALLQDNQIISQRYYLPYQQHDAALNKNYFLQTLRESEVYDIVRKLLEKTYPREPK</sequence>
<gene>
    <name evidence="1" type="ORF">CIPAW_11G187700</name>
</gene>
<reference evidence="1" key="1">
    <citation type="submission" date="2020-12" db="EMBL/GenBank/DDBJ databases">
        <title>WGS assembly of Carya illinoinensis cv. Pawnee.</title>
        <authorList>
            <person name="Platts A."/>
            <person name="Shu S."/>
            <person name="Wright S."/>
            <person name="Barry K."/>
            <person name="Edger P."/>
            <person name="Pires J.C."/>
            <person name="Schmutz J."/>
        </authorList>
    </citation>
    <scope>NUCLEOTIDE SEQUENCE</scope>
    <source>
        <tissue evidence="1">Leaf</tissue>
    </source>
</reference>
<comment type="caution">
    <text evidence="1">The sequence shown here is derived from an EMBL/GenBank/DDBJ whole genome shotgun (WGS) entry which is preliminary data.</text>
</comment>
<dbReference type="Proteomes" id="UP000811609">
    <property type="component" value="Chromosome 11"/>
</dbReference>
<evidence type="ECO:0000313" key="2">
    <source>
        <dbReference type="Proteomes" id="UP000811609"/>
    </source>
</evidence>
<organism evidence="1 2">
    <name type="scientific">Carya illinoinensis</name>
    <name type="common">Pecan</name>
    <dbReference type="NCBI Taxonomy" id="32201"/>
    <lineage>
        <taxon>Eukaryota</taxon>
        <taxon>Viridiplantae</taxon>
        <taxon>Streptophyta</taxon>
        <taxon>Embryophyta</taxon>
        <taxon>Tracheophyta</taxon>
        <taxon>Spermatophyta</taxon>
        <taxon>Magnoliopsida</taxon>
        <taxon>eudicotyledons</taxon>
        <taxon>Gunneridae</taxon>
        <taxon>Pentapetalae</taxon>
        <taxon>rosids</taxon>
        <taxon>fabids</taxon>
        <taxon>Fagales</taxon>
        <taxon>Juglandaceae</taxon>
        <taxon>Carya</taxon>
    </lineage>
</organism>
<accession>A0A8T1P6Z5</accession>
<protein>
    <submittedName>
        <fullName evidence="1">Uncharacterized protein</fullName>
    </submittedName>
</protein>
<dbReference type="EMBL" id="CM031819">
    <property type="protein sequence ID" value="KAG6637571.1"/>
    <property type="molecule type" value="Genomic_DNA"/>
</dbReference>